<keyword evidence="1" id="KW-0472">Membrane</keyword>
<feature type="chain" id="PRO_5012183973" evidence="2">
    <location>
        <begin position="30"/>
        <end position="197"/>
    </location>
</feature>
<dbReference type="RefSeq" id="WP_072714755.1">
    <property type="nucleotide sequence ID" value="NZ_FRAU01000002.1"/>
</dbReference>
<gene>
    <name evidence="3" type="ORF">SAMN04488087_0889</name>
</gene>
<dbReference type="STRING" id="633813.SAMN04488087_0889"/>
<dbReference type="OrthoDB" id="9808192at2"/>
<keyword evidence="1" id="KW-1133">Transmembrane helix</keyword>
<reference evidence="4" key="1">
    <citation type="submission" date="2016-11" db="EMBL/GenBank/DDBJ databases">
        <authorList>
            <person name="Varghese N."/>
            <person name="Submissions S."/>
        </authorList>
    </citation>
    <scope>NUCLEOTIDE SEQUENCE [LARGE SCALE GENOMIC DNA]</scope>
    <source>
        <strain evidence="4">DSM 22212</strain>
    </source>
</reference>
<evidence type="ECO:0000256" key="2">
    <source>
        <dbReference type="SAM" id="SignalP"/>
    </source>
</evidence>
<feature type="transmembrane region" description="Helical" evidence="1">
    <location>
        <begin position="74"/>
        <end position="90"/>
    </location>
</feature>
<dbReference type="Proteomes" id="UP000185812">
    <property type="component" value="Unassembled WGS sequence"/>
</dbReference>
<dbReference type="AlphaFoldDB" id="A0A1M6RL10"/>
<feature type="transmembrane region" description="Helical" evidence="1">
    <location>
        <begin position="179"/>
        <end position="196"/>
    </location>
</feature>
<keyword evidence="1" id="KW-0812">Transmembrane</keyword>
<dbReference type="Pfam" id="PF04955">
    <property type="entry name" value="HupE_UreJ"/>
    <property type="match status" value="1"/>
</dbReference>
<dbReference type="InterPro" id="IPR007038">
    <property type="entry name" value="HupE_UreJ"/>
</dbReference>
<feature type="transmembrane region" description="Helical" evidence="1">
    <location>
        <begin position="149"/>
        <end position="167"/>
    </location>
</feature>
<name>A0A1M6RL10_9BACT</name>
<protein>
    <submittedName>
        <fullName evidence="3">Urease accessory protein</fullName>
    </submittedName>
</protein>
<feature type="transmembrane region" description="Helical" evidence="1">
    <location>
        <begin position="96"/>
        <end position="114"/>
    </location>
</feature>
<dbReference type="EMBL" id="FRAU01000002">
    <property type="protein sequence ID" value="SHK33143.1"/>
    <property type="molecule type" value="Genomic_DNA"/>
</dbReference>
<keyword evidence="2" id="KW-0732">Signal</keyword>
<keyword evidence="4" id="KW-1185">Reference proteome</keyword>
<evidence type="ECO:0000256" key="1">
    <source>
        <dbReference type="SAM" id="Phobius"/>
    </source>
</evidence>
<proteinExistence type="predicted"/>
<feature type="transmembrane region" description="Helical" evidence="1">
    <location>
        <begin position="121"/>
        <end position="137"/>
    </location>
</feature>
<accession>A0A1M6RL10</accession>
<evidence type="ECO:0000313" key="3">
    <source>
        <dbReference type="EMBL" id="SHK33143.1"/>
    </source>
</evidence>
<organism evidence="3 4">
    <name type="scientific">Rhodothermus profundi</name>
    <dbReference type="NCBI Taxonomy" id="633813"/>
    <lineage>
        <taxon>Bacteria</taxon>
        <taxon>Pseudomonadati</taxon>
        <taxon>Rhodothermota</taxon>
        <taxon>Rhodothermia</taxon>
        <taxon>Rhodothermales</taxon>
        <taxon>Rhodothermaceae</taxon>
        <taxon>Rhodothermus</taxon>
    </lineage>
</organism>
<dbReference type="PIRSF" id="PIRSF016919">
    <property type="entry name" value="HupE_UreJ"/>
    <property type="match status" value="1"/>
</dbReference>
<evidence type="ECO:0000313" key="4">
    <source>
        <dbReference type="Proteomes" id="UP000185812"/>
    </source>
</evidence>
<sequence length="197" mass="20890">MKRARPERPMTLRRWLPAFLTLMPLSAQAHTGVVPPTGFAQGLLHPLTGLDHLLAALGVGLWATLQHPAARRHLPWIFLSALLVGLPLGFAWPTPVAPAGTLASVLLLGIALMLTLRPPAAFSLLLVVLLGLVHGHVHGTELSPGANLPYVTGLMASTALLTATGYATGRWLQQRQATAAFRYAGLVSIVSMAALLF</sequence>
<feature type="signal peptide" evidence="2">
    <location>
        <begin position="1"/>
        <end position="29"/>
    </location>
</feature>